<keyword evidence="3" id="KW-0963">Cytoplasm</keyword>
<dbReference type="OrthoDB" id="9807767at2"/>
<evidence type="ECO:0000313" key="4">
    <source>
        <dbReference type="EMBL" id="ANE41182.1"/>
    </source>
</evidence>
<dbReference type="GO" id="GO:0009117">
    <property type="term" value="P:nucleotide metabolic process"/>
    <property type="evidence" value="ECO:0007669"/>
    <property type="project" value="UniProtKB-KW"/>
</dbReference>
<dbReference type="EC" id="3.6.1.9" evidence="3"/>
<dbReference type="AlphaFoldDB" id="A0A172T2K4"/>
<dbReference type="SUPFAM" id="SSF52972">
    <property type="entry name" value="ITPase-like"/>
    <property type="match status" value="1"/>
</dbReference>
<name>A0A172T2K4_FERPE</name>
<comment type="caution">
    <text evidence="3">Lacks conserved residue(s) required for the propagation of feature annotation.</text>
</comment>
<dbReference type="Pfam" id="PF02545">
    <property type="entry name" value="Maf"/>
    <property type="match status" value="1"/>
</dbReference>
<feature type="site" description="Important for substrate specificity" evidence="3">
    <location>
        <position position="10"/>
    </location>
</feature>
<comment type="similarity">
    <text evidence="3">Belongs to the Maf family. YhdE subfamily.</text>
</comment>
<sequence>MIILGSSSPRRIQLLSLLGLPFEIVKPDIAEDVPDGKIYNPDVVVTELARQKCAAVFYKLTSGKDGYHFKLNEVDAIITADTIVWLDGEIFGKPSNESEAEKMLRRLSGNWHKVFTGVCVKISGEEITFFEETEVKFRELSNWEISYYISTGEPLDKAGAYGIQGLGSVFVERIIGDYTNVVGLPIPKLWQVLLDRGVIQKYATRKWSQGKIT</sequence>
<organism evidence="4 5">
    <name type="scientific">Fervidobacterium pennivorans</name>
    <dbReference type="NCBI Taxonomy" id="93466"/>
    <lineage>
        <taxon>Bacteria</taxon>
        <taxon>Thermotogati</taxon>
        <taxon>Thermotogota</taxon>
        <taxon>Thermotogae</taxon>
        <taxon>Thermotogales</taxon>
        <taxon>Fervidobacteriaceae</taxon>
        <taxon>Fervidobacterium</taxon>
    </lineage>
</organism>
<dbReference type="CDD" id="cd00555">
    <property type="entry name" value="Maf"/>
    <property type="match status" value="1"/>
</dbReference>
<dbReference type="Proteomes" id="UP000077096">
    <property type="component" value="Chromosome"/>
</dbReference>
<dbReference type="PANTHER" id="PTHR43213:SF5">
    <property type="entry name" value="BIFUNCTIONAL DTTP_UTP PYROPHOSPHATASE_METHYLTRANSFERASE PROTEIN-RELATED"/>
    <property type="match status" value="1"/>
</dbReference>
<dbReference type="GO" id="GO:0036218">
    <property type="term" value="F:dTTP diphosphatase activity"/>
    <property type="evidence" value="ECO:0007669"/>
    <property type="project" value="RHEA"/>
</dbReference>
<dbReference type="GO" id="GO:0036221">
    <property type="term" value="F:UTP diphosphatase activity"/>
    <property type="evidence" value="ECO:0007669"/>
    <property type="project" value="RHEA"/>
</dbReference>
<dbReference type="HAMAP" id="MF_00528">
    <property type="entry name" value="Maf"/>
    <property type="match status" value="1"/>
</dbReference>
<evidence type="ECO:0000313" key="5">
    <source>
        <dbReference type="Proteomes" id="UP000077096"/>
    </source>
</evidence>
<dbReference type="PIRSF" id="PIRSF006305">
    <property type="entry name" value="Maf"/>
    <property type="match status" value="1"/>
</dbReference>
<proteinExistence type="inferred from homology"/>
<dbReference type="InterPro" id="IPR029001">
    <property type="entry name" value="ITPase-like_fam"/>
</dbReference>
<dbReference type="Gene3D" id="3.90.950.10">
    <property type="match status" value="1"/>
</dbReference>
<feature type="active site" description="Proton acceptor" evidence="3">
    <location>
        <position position="81"/>
    </location>
</feature>
<comment type="catalytic activity">
    <reaction evidence="3">
        <text>UTP + H2O = UMP + diphosphate + H(+)</text>
        <dbReference type="Rhea" id="RHEA:29395"/>
        <dbReference type="ChEBI" id="CHEBI:15377"/>
        <dbReference type="ChEBI" id="CHEBI:15378"/>
        <dbReference type="ChEBI" id="CHEBI:33019"/>
        <dbReference type="ChEBI" id="CHEBI:46398"/>
        <dbReference type="ChEBI" id="CHEBI:57865"/>
        <dbReference type="EC" id="3.6.1.9"/>
    </reaction>
</comment>
<protein>
    <recommendedName>
        <fullName evidence="3">dTTP/UTP pyrophosphatase</fullName>
        <shortName evidence="3">dTTPase/UTPase</shortName>
        <ecNumber evidence="3">3.6.1.9</ecNumber>
    </recommendedName>
    <alternativeName>
        <fullName evidence="3">Nucleoside triphosphate pyrophosphatase</fullName>
    </alternativeName>
    <alternativeName>
        <fullName evidence="3">Nucleotide pyrophosphatase</fullName>
        <shortName evidence="3">Nucleotide PPase</shortName>
    </alternativeName>
</protein>
<dbReference type="KEGG" id="fng:JM64_03650"/>
<dbReference type="PANTHER" id="PTHR43213">
    <property type="entry name" value="BIFUNCTIONAL DTTP/UTP PYROPHOSPHATASE/METHYLTRANSFERASE PROTEIN-RELATED"/>
    <property type="match status" value="1"/>
</dbReference>
<comment type="function">
    <text evidence="3">Nucleoside triphosphate pyrophosphatase that hydrolyzes dTTP and UTP. May have a dual role in cell division arrest and in preventing the incorporation of modified nucleotides into cellular nucleic acids.</text>
</comment>
<dbReference type="GO" id="GO:0005737">
    <property type="term" value="C:cytoplasm"/>
    <property type="evidence" value="ECO:0007669"/>
    <property type="project" value="UniProtKB-SubCell"/>
</dbReference>
<dbReference type="NCBIfam" id="TIGR00172">
    <property type="entry name" value="maf"/>
    <property type="match status" value="1"/>
</dbReference>
<comment type="subcellular location">
    <subcellularLocation>
        <location evidence="3">Cytoplasm</location>
    </subcellularLocation>
</comment>
<comment type="catalytic activity">
    <reaction evidence="3">
        <text>dTTP + H2O = dTMP + diphosphate + H(+)</text>
        <dbReference type="Rhea" id="RHEA:28534"/>
        <dbReference type="ChEBI" id="CHEBI:15377"/>
        <dbReference type="ChEBI" id="CHEBI:15378"/>
        <dbReference type="ChEBI" id="CHEBI:33019"/>
        <dbReference type="ChEBI" id="CHEBI:37568"/>
        <dbReference type="ChEBI" id="CHEBI:63528"/>
        <dbReference type="EC" id="3.6.1.9"/>
    </reaction>
</comment>
<dbReference type="PATRIC" id="fig|93466.3.peg.786"/>
<comment type="cofactor">
    <cofactor evidence="1 3">
        <name>a divalent metal cation</name>
        <dbReference type="ChEBI" id="CHEBI:60240"/>
    </cofactor>
</comment>
<evidence type="ECO:0000256" key="3">
    <source>
        <dbReference type="HAMAP-Rule" id="MF_00528"/>
    </source>
</evidence>
<evidence type="ECO:0000256" key="2">
    <source>
        <dbReference type="ARBA" id="ARBA00022801"/>
    </source>
</evidence>
<keyword evidence="2 3" id="KW-0378">Hydrolase</keyword>
<dbReference type="EMBL" id="CP011393">
    <property type="protein sequence ID" value="ANE41182.1"/>
    <property type="molecule type" value="Genomic_DNA"/>
</dbReference>
<evidence type="ECO:0000256" key="1">
    <source>
        <dbReference type="ARBA" id="ARBA00001968"/>
    </source>
</evidence>
<feature type="site" description="Important for substrate specificity" evidence="3">
    <location>
        <position position="164"/>
    </location>
</feature>
<feature type="site" description="Important for substrate specificity" evidence="3">
    <location>
        <position position="82"/>
    </location>
</feature>
<dbReference type="InterPro" id="IPR003697">
    <property type="entry name" value="Maf-like"/>
</dbReference>
<keyword evidence="3" id="KW-0546">Nucleotide metabolism</keyword>
<accession>A0A172T2K4</accession>
<gene>
    <name evidence="4" type="ORF">JM64_03650</name>
</gene>
<reference evidence="4 5" key="1">
    <citation type="submission" date="2014-08" db="EMBL/GenBank/DDBJ databases">
        <title>Fervidobacterium pennivorans DYC genome.</title>
        <authorList>
            <person name="Wushke S."/>
        </authorList>
    </citation>
    <scope>NUCLEOTIDE SEQUENCE [LARGE SCALE GENOMIC DNA]</scope>
    <source>
        <strain evidence="4 5">DYC</strain>
    </source>
</reference>